<evidence type="ECO:0000256" key="5">
    <source>
        <dbReference type="ARBA" id="ARBA00023014"/>
    </source>
</evidence>
<evidence type="ECO:0000313" key="8">
    <source>
        <dbReference type="Proteomes" id="UP000482487"/>
    </source>
</evidence>
<dbReference type="NCBIfam" id="NF045663">
    <property type="entry name" value="diclust_near_Sec"/>
    <property type="match status" value="1"/>
</dbReference>
<evidence type="ECO:0000256" key="1">
    <source>
        <dbReference type="ARBA" id="ARBA00022485"/>
    </source>
</evidence>
<accession>A0A7C9J9U7</accession>
<comment type="caution">
    <text evidence="7">The sequence shown here is derived from an EMBL/GenBank/DDBJ whole genome shotgun (WGS) entry which is preliminary data.</text>
</comment>
<dbReference type="PANTHER" id="PTHR43255">
    <property type="entry name" value="IRON-SULFUR-BINDING OXIDOREDUCTASE FADF-RELATED-RELATED"/>
    <property type="match status" value="1"/>
</dbReference>
<dbReference type="PROSITE" id="PS00198">
    <property type="entry name" value="4FE4S_FER_1"/>
    <property type="match status" value="1"/>
</dbReference>
<keyword evidence="2" id="KW-0479">Metal-binding</keyword>
<keyword evidence="8" id="KW-1185">Reference proteome</keyword>
<dbReference type="InterPro" id="IPR004017">
    <property type="entry name" value="Cys_rich_dom"/>
</dbReference>
<dbReference type="Pfam" id="PF13534">
    <property type="entry name" value="Fer4_17"/>
    <property type="match status" value="1"/>
</dbReference>
<feature type="domain" description="4Fe-4S ferredoxin-type" evidence="6">
    <location>
        <begin position="346"/>
        <end position="376"/>
    </location>
</feature>
<dbReference type="Proteomes" id="UP000482487">
    <property type="component" value="Unassembled WGS sequence"/>
</dbReference>
<dbReference type="RefSeq" id="WP_160961304.1">
    <property type="nucleotide sequence ID" value="NZ_WVUD01000020.1"/>
</dbReference>
<dbReference type="PROSITE" id="PS51379">
    <property type="entry name" value="4FE4S_FER_2"/>
    <property type="match status" value="1"/>
</dbReference>
<dbReference type="SUPFAM" id="SSF51971">
    <property type="entry name" value="Nucleotide-binding domain"/>
    <property type="match status" value="1"/>
</dbReference>
<dbReference type="GO" id="GO:0051539">
    <property type="term" value="F:4 iron, 4 sulfur cluster binding"/>
    <property type="evidence" value="ECO:0007669"/>
    <property type="project" value="UniProtKB-KW"/>
</dbReference>
<dbReference type="Gene3D" id="3.50.50.60">
    <property type="entry name" value="FAD/NAD(P)-binding domain"/>
    <property type="match status" value="1"/>
</dbReference>
<evidence type="ECO:0000259" key="6">
    <source>
        <dbReference type="PROSITE" id="PS51379"/>
    </source>
</evidence>
<dbReference type="InterPro" id="IPR017896">
    <property type="entry name" value="4Fe4S_Fe-S-bd"/>
</dbReference>
<dbReference type="InterPro" id="IPR028261">
    <property type="entry name" value="DPD_II"/>
</dbReference>
<evidence type="ECO:0000256" key="4">
    <source>
        <dbReference type="ARBA" id="ARBA00023004"/>
    </source>
</evidence>
<protein>
    <submittedName>
        <fullName evidence="7">[Fe-S]-binding protein</fullName>
    </submittedName>
</protein>
<evidence type="ECO:0000256" key="3">
    <source>
        <dbReference type="ARBA" id="ARBA00023002"/>
    </source>
</evidence>
<dbReference type="EMBL" id="WVUD01000020">
    <property type="protein sequence ID" value="MYL83798.1"/>
    <property type="molecule type" value="Genomic_DNA"/>
</dbReference>
<evidence type="ECO:0000256" key="2">
    <source>
        <dbReference type="ARBA" id="ARBA00022723"/>
    </source>
</evidence>
<keyword evidence="4" id="KW-0408">Iron</keyword>
<dbReference type="Pfam" id="PF02754">
    <property type="entry name" value="CCG"/>
    <property type="match status" value="2"/>
</dbReference>
<keyword evidence="3" id="KW-0560">Oxidoreductase</keyword>
<dbReference type="AlphaFoldDB" id="A0A7C9J9U7"/>
<proteinExistence type="predicted"/>
<evidence type="ECO:0000313" key="7">
    <source>
        <dbReference type="EMBL" id="MYL83798.1"/>
    </source>
</evidence>
<dbReference type="InterPro" id="IPR051460">
    <property type="entry name" value="HdrC_iron-sulfur_subunit"/>
</dbReference>
<dbReference type="PANTHER" id="PTHR43255:SF1">
    <property type="entry name" value="IRON-SULFUR-BINDING OXIDOREDUCTASE FADF-RELATED"/>
    <property type="match status" value="1"/>
</dbReference>
<gene>
    <name evidence="7" type="ORF">GTA51_11730</name>
</gene>
<dbReference type="OrthoDB" id="9803192at2"/>
<dbReference type="InterPro" id="IPR036188">
    <property type="entry name" value="FAD/NAD-bd_sf"/>
</dbReference>
<dbReference type="SUPFAM" id="SSF46548">
    <property type="entry name" value="alpha-helical ferredoxin"/>
    <property type="match status" value="2"/>
</dbReference>
<organism evidence="7 8">
    <name type="scientific">Solidesulfovibrio aerotolerans</name>
    <dbReference type="NCBI Taxonomy" id="295255"/>
    <lineage>
        <taxon>Bacteria</taxon>
        <taxon>Pseudomonadati</taxon>
        <taxon>Thermodesulfobacteriota</taxon>
        <taxon>Desulfovibrionia</taxon>
        <taxon>Desulfovibrionales</taxon>
        <taxon>Desulfovibrionaceae</taxon>
        <taxon>Solidesulfovibrio</taxon>
    </lineage>
</organism>
<dbReference type="InterPro" id="IPR017900">
    <property type="entry name" value="4Fe4S_Fe_S_CS"/>
</dbReference>
<dbReference type="Pfam" id="PF14691">
    <property type="entry name" value="Fer4_20"/>
    <property type="match status" value="1"/>
</dbReference>
<sequence>MDQQGLHDIEYRCIQEEQPACQAACPLHVDVRKVMTLVRVGDLAGARKLLDRTLPLPTVLGRVCDHLCQGPCVRGSIDTSLAMGAVERTIINATGAATKPLAMPGKGKRAAVMGGDVSALTVAWDLGKKGYGVDVYVAGEAVGGHLLGLSELLPAGALAAELEIMGRLNVVFRAGQTLNAALLDRLGGEYDAVYVEMLDANFLSVGREAVDAVTLALLGRDGVFCGGFVTPGQPLSVIALAGEGRKAAVSMDRHMAGVSITASREREGACPTRLFTNTQGVIPLPGVVPADPGAGLTPAEAQAEAARCLECQCLECVKSCTYLAKYKGYPKVYARQIYNNLSIVQGARSYNQMINSCTLCGQCEELCPSGFSMPDLIVAARRDMVSRGKMPLWAHEFVLEDMAFSQSAAFRLVRAAPGEASCSHLFFPGCQLGGDPAASVPAVYAHLRAGLAGGVGLGLACCGAPAWWAGRQELAEAAMAAFRADWEALGQPRVIAACASCQATFARLAPEIPVVSLWRVLLDETGLPQVGVSLPSGPVAGVRLPAGPVAVHDACTGRHDVAGLAAVREILGRIGVAVEELPASGRLASCCGFGGLQANANPELAAATLARRVAESPRDFVATCSMCRDRLAGAGKRTYHLLDLLFPGGSDDPAERPDPGFSYRHEARARLKRQMLETVWHEPQPPETPPALPLVIPDVVRQVMEARHILDTDVARTVARAEATGRKFTDTATGRHLAGFATARVTYWALYELIDGAAHIHAAYSHRMNVSGVDRQEG</sequence>
<dbReference type="Gene3D" id="1.10.1060.10">
    <property type="entry name" value="Alpha-helical ferredoxin"/>
    <property type="match status" value="2"/>
</dbReference>
<reference evidence="7 8" key="1">
    <citation type="submission" date="2020-01" db="EMBL/GenBank/DDBJ databases">
        <title>Genome sequence of Desulfovibrio aerotolerans DSM 16695(T).</title>
        <authorList>
            <person name="Karnachuk O."/>
            <person name="Avakyan M."/>
            <person name="Mardanov A."/>
            <person name="Kadnikov V."/>
            <person name="Ravin N."/>
        </authorList>
    </citation>
    <scope>NUCLEOTIDE SEQUENCE [LARGE SCALE GENOMIC DNA]</scope>
    <source>
        <strain evidence="7 8">DSM 16695</strain>
    </source>
</reference>
<dbReference type="InterPro" id="IPR009051">
    <property type="entry name" value="Helical_ferredxn"/>
</dbReference>
<dbReference type="GO" id="GO:0005886">
    <property type="term" value="C:plasma membrane"/>
    <property type="evidence" value="ECO:0007669"/>
    <property type="project" value="TreeGrafter"/>
</dbReference>
<dbReference type="GO" id="GO:0016491">
    <property type="term" value="F:oxidoreductase activity"/>
    <property type="evidence" value="ECO:0007669"/>
    <property type="project" value="UniProtKB-KW"/>
</dbReference>
<dbReference type="GO" id="GO:0046872">
    <property type="term" value="F:metal ion binding"/>
    <property type="evidence" value="ECO:0007669"/>
    <property type="project" value="UniProtKB-KW"/>
</dbReference>
<keyword evidence="5" id="KW-0411">Iron-sulfur</keyword>
<keyword evidence="1" id="KW-0004">4Fe-4S</keyword>
<name>A0A7C9J9U7_9BACT</name>